<organism evidence="2 3">
    <name type="scientific">Mycolicibacterium vanbaalenii</name>
    <name type="common">Mycobacterium vanbaalenii</name>
    <dbReference type="NCBI Taxonomy" id="110539"/>
    <lineage>
        <taxon>Bacteria</taxon>
        <taxon>Bacillati</taxon>
        <taxon>Actinomycetota</taxon>
        <taxon>Actinomycetes</taxon>
        <taxon>Mycobacteriales</taxon>
        <taxon>Mycobacteriaceae</taxon>
        <taxon>Mycolicibacterium</taxon>
    </lineage>
</organism>
<dbReference type="OrthoDB" id="3212161at2"/>
<sequence length="130" mass="13860">MAENIPAVDYLVLGEDPHLEAHECQQCAALYFDRRNACARCSSSEFTSRRLSNEGVVRAYTIVQRGAKSGPFTSVVVELTGGGVVKANLLGVSDPATIHPETKVRLVVYDVGTDDDGTVAVAFGYEPIGA</sequence>
<gene>
    <name evidence="2" type="ORF">AELLOGFF_05617</name>
</gene>
<dbReference type="SUPFAM" id="SSF50249">
    <property type="entry name" value="Nucleic acid-binding proteins"/>
    <property type="match status" value="1"/>
</dbReference>
<dbReference type="Proteomes" id="UP000430146">
    <property type="component" value="Unassembled WGS sequence"/>
</dbReference>
<dbReference type="PANTHER" id="PTHR34075:SF5">
    <property type="entry name" value="BLR3430 PROTEIN"/>
    <property type="match status" value="1"/>
</dbReference>
<evidence type="ECO:0000313" key="3">
    <source>
        <dbReference type="Proteomes" id="UP000430146"/>
    </source>
</evidence>
<dbReference type="InterPro" id="IPR052513">
    <property type="entry name" value="Thioester_dehydratase-like"/>
</dbReference>
<protein>
    <recommendedName>
        <fullName evidence="1">ChsH2 C-terminal OB-fold domain-containing protein</fullName>
    </recommendedName>
</protein>
<keyword evidence="3" id="KW-1185">Reference proteome</keyword>
<accession>A0A5S9R4F6</accession>
<dbReference type="AlphaFoldDB" id="A0A5S9R4F6"/>
<dbReference type="RefSeq" id="WP_159233579.1">
    <property type="nucleotide sequence ID" value="NZ_CACSIP010000037.1"/>
</dbReference>
<dbReference type="Pfam" id="PF01796">
    <property type="entry name" value="OB_ChsH2_C"/>
    <property type="match status" value="1"/>
</dbReference>
<dbReference type="EMBL" id="CACSIP010000037">
    <property type="protein sequence ID" value="CAA0129947.1"/>
    <property type="molecule type" value="Genomic_DNA"/>
</dbReference>
<dbReference type="PANTHER" id="PTHR34075">
    <property type="entry name" value="BLR3430 PROTEIN"/>
    <property type="match status" value="1"/>
</dbReference>
<dbReference type="InterPro" id="IPR002878">
    <property type="entry name" value="ChsH2_C"/>
</dbReference>
<evidence type="ECO:0000313" key="2">
    <source>
        <dbReference type="EMBL" id="CAA0129947.1"/>
    </source>
</evidence>
<dbReference type="InterPro" id="IPR012340">
    <property type="entry name" value="NA-bd_OB-fold"/>
</dbReference>
<feature type="domain" description="ChsH2 C-terminal OB-fold" evidence="1">
    <location>
        <begin position="49"/>
        <end position="107"/>
    </location>
</feature>
<name>A0A5S9R4F6_MYCVN</name>
<reference evidence="2 3" key="1">
    <citation type="submission" date="2019-11" db="EMBL/GenBank/DDBJ databases">
        <authorList>
            <person name="Holert J."/>
        </authorList>
    </citation>
    <scope>NUCLEOTIDE SEQUENCE [LARGE SCALE GENOMIC DNA]</scope>
    <source>
        <strain evidence="2">BC8_1</strain>
    </source>
</reference>
<proteinExistence type="predicted"/>
<evidence type="ECO:0000259" key="1">
    <source>
        <dbReference type="Pfam" id="PF01796"/>
    </source>
</evidence>